<dbReference type="InterPro" id="IPR002509">
    <property type="entry name" value="NODB_dom"/>
</dbReference>
<dbReference type="PANTHER" id="PTHR35569:SF1">
    <property type="entry name" value="CYANAMIDE HYDRATASE DDI2-RELATED"/>
    <property type="match status" value="1"/>
</dbReference>
<reference evidence="2 3" key="1">
    <citation type="journal article" date="2015" name="Mol. Plant Microbe Interact.">
        <title>Genome, transcriptome, and functional analyses of Penicillium expansum provide new insights into secondary metabolism and pathogenicity.</title>
        <authorList>
            <person name="Ballester A.R."/>
            <person name="Marcet-Houben M."/>
            <person name="Levin E."/>
            <person name="Sela N."/>
            <person name="Selma-Lazaro C."/>
            <person name="Carmona L."/>
            <person name="Wisniewski M."/>
            <person name="Droby S."/>
            <person name="Gonzalez-Candelas L."/>
            <person name="Gabaldon T."/>
        </authorList>
    </citation>
    <scope>NUCLEOTIDE SEQUENCE [LARGE SCALE GENOMIC DNA]</scope>
    <source>
        <strain evidence="2 3">MD-8</strain>
    </source>
</reference>
<feature type="domain" description="NodB homology" evidence="1">
    <location>
        <begin position="280"/>
        <end position="463"/>
    </location>
</feature>
<name>A0A0A2K901_PENEN</name>
<dbReference type="GeneID" id="27673841"/>
<dbReference type="InterPro" id="IPR017771">
    <property type="entry name" value="Cyanamide_hydratase_HD"/>
</dbReference>
<dbReference type="SMART" id="SM00471">
    <property type="entry name" value="HDc"/>
    <property type="match status" value="1"/>
</dbReference>
<dbReference type="InterPro" id="IPR011330">
    <property type="entry name" value="Glyco_hydro/deAcase_b/a-brl"/>
</dbReference>
<dbReference type="CDD" id="cd00077">
    <property type="entry name" value="HDc"/>
    <property type="match status" value="1"/>
</dbReference>
<dbReference type="InterPro" id="IPR003607">
    <property type="entry name" value="HD/PDEase_dom"/>
</dbReference>
<keyword evidence="3" id="KW-1185">Reference proteome</keyword>
<dbReference type="Proteomes" id="UP000030143">
    <property type="component" value="Unassembled WGS sequence"/>
</dbReference>
<dbReference type="SUPFAM" id="SSF88713">
    <property type="entry name" value="Glycoside hydrolase/deacetylase"/>
    <property type="match status" value="1"/>
</dbReference>
<dbReference type="CDD" id="cd10958">
    <property type="entry name" value="CE4_NodB_like_2"/>
    <property type="match status" value="1"/>
</dbReference>
<dbReference type="Pfam" id="PF01522">
    <property type="entry name" value="Polysacc_deac_1"/>
    <property type="match status" value="1"/>
</dbReference>
<protein>
    <submittedName>
        <fullName evidence="2">Glycoside hydrolase/deacetylase, beta/alpha-barrel</fullName>
    </submittedName>
</protein>
<dbReference type="VEuPathDB" id="FungiDB:PEXP_071570"/>
<dbReference type="PANTHER" id="PTHR35569">
    <property type="entry name" value="CYANAMIDE HYDRATASE DDI2-RELATED"/>
    <property type="match status" value="1"/>
</dbReference>
<dbReference type="NCBIfam" id="TIGR03401">
    <property type="entry name" value="cyanamide_fam"/>
    <property type="match status" value="1"/>
</dbReference>
<keyword evidence="2" id="KW-0378">Hydrolase</keyword>
<sequence length="475" mass="53001">MWPSNDPISAYGLTAVLSSAATLLATDPPATPAPFIAVAGVPIPETPLAQRINEYAKARLSEPTYNHSLRVYHFGLAIKRYRFPEWAFTDETYFLACLLHDIGTTQHNLEATRMSFEFFGGLKTLEVLQNLQPSFVGGSAAVAPKDQAESVAEAVIRHQDLCEKGKITALGQLLQLATIFDNTGSYANLIHPSTIQDVSKHFPRLKWSGNGGKSELDISRELEQNTFMDPPKKPNMLQAILTTFFLLIPFYCIYKPPIILIRYCQRRWPDVLFRVDTNKKVVALTIDDAPSIHTPAILRLLQSHNAAATFFLIGSQIPGHEPVLADLARAGNELANHAMYDEPSRALSDDILADQIHAVHARIQEAYVAAGNTSQPENWLFRPGSGFFSSRMRTLVKELEYRLVLGDVYPHDPQVPFWKLNASHILSMVKPGSIIVCHDRRGWTVPMLQKVLPELNRRGYRVVTISGLLKETNAN</sequence>
<dbReference type="GO" id="GO:0016810">
    <property type="term" value="F:hydrolase activity, acting on carbon-nitrogen (but not peptide) bonds"/>
    <property type="evidence" value="ECO:0007669"/>
    <property type="project" value="InterPro"/>
</dbReference>
<evidence type="ECO:0000313" key="2">
    <source>
        <dbReference type="EMBL" id="KGO63356.1"/>
    </source>
</evidence>
<comment type="caution">
    <text evidence="2">The sequence shown here is derived from an EMBL/GenBank/DDBJ whole genome shotgun (WGS) entry which is preliminary data.</text>
</comment>
<organism evidence="2 3">
    <name type="scientific">Penicillium expansum</name>
    <name type="common">Blue mold rot fungus</name>
    <dbReference type="NCBI Taxonomy" id="27334"/>
    <lineage>
        <taxon>Eukaryota</taxon>
        <taxon>Fungi</taxon>
        <taxon>Dikarya</taxon>
        <taxon>Ascomycota</taxon>
        <taxon>Pezizomycotina</taxon>
        <taxon>Eurotiomycetes</taxon>
        <taxon>Eurotiomycetidae</taxon>
        <taxon>Eurotiales</taxon>
        <taxon>Aspergillaceae</taxon>
        <taxon>Penicillium</taxon>
    </lineage>
</organism>
<dbReference type="Gene3D" id="1.10.3210.10">
    <property type="entry name" value="Hypothetical protein af1432"/>
    <property type="match status" value="1"/>
</dbReference>
<evidence type="ECO:0000259" key="1">
    <source>
        <dbReference type="PROSITE" id="PS51677"/>
    </source>
</evidence>
<dbReference type="PhylomeDB" id="A0A0A2K901"/>
<dbReference type="HOGENOM" id="CLU_575035_0_0_1"/>
<dbReference type="Gene3D" id="3.20.20.370">
    <property type="entry name" value="Glycoside hydrolase/deacetylase"/>
    <property type="match status" value="1"/>
</dbReference>
<accession>A0A0A2K901</accession>
<dbReference type="SUPFAM" id="SSF109604">
    <property type="entry name" value="HD-domain/PDEase-like"/>
    <property type="match status" value="1"/>
</dbReference>
<dbReference type="RefSeq" id="XP_016603776.1">
    <property type="nucleotide sequence ID" value="XM_016738422.1"/>
</dbReference>
<gene>
    <name evidence="2" type="ORF">PEX2_011450</name>
</gene>
<proteinExistence type="predicted"/>
<dbReference type="InterPro" id="IPR006674">
    <property type="entry name" value="HD_domain"/>
</dbReference>
<dbReference type="EMBL" id="JQFZ01000002">
    <property type="protein sequence ID" value="KGO63356.1"/>
    <property type="molecule type" value="Genomic_DNA"/>
</dbReference>
<dbReference type="STRING" id="27334.A0A0A2K901"/>
<dbReference type="OrthoDB" id="409121at2759"/>
<dbReference type="PROSITE" id="PS51677">
    <property type="entry name" value="NODB"/>
    <property type="match status" value="1"/>
</dbReference>
<dbReference type="GO" id="GO:0005975">
    <property type="term" value="P:carbohydrate metabolic process"/>
    <property type="evidence" value="ECO:0007669"/>
    <property type="project" value="InterPro"/>
</dbReference>
<evidence type="ECO:0000313" key="3">
    <source>
        <dbReference type="Proteomes" id="UP000030143"/>
    </source>
</evidence>
<dbReference type="AlphaFoldDB" id="A0A0A2K901"/>
<dbReference type="Pfam" id="PF01966">
    <property type="entry name" value="HD"/>
    <property type="match status" value="1"/>
</dbReference>